<dbReference type="EMBL" id="ADKM02000075">
    <property type="protein sequence ID" value="EGC03151.1"/>
    <property type="molecule type" value="Genomic_DNA"/>
</dbReference>
<dbReference type="Gene3D" id="3.30.70.2970">
    <property type="entry name" value="Protein of unknown function (DUF541), domain 2"/>
    <property type="match status" value="1"/>
</dbReference>
<dbReference type="Proteomes" id="UP000004259">
    <property type="component" value="Unassembled WGS sequence"/>
</dbReference>
<dbReference type="Pfam" id="PF04402">
    <property type="entry name" value="SIMPL"/>
    <property type="match status" value="1"/>
</dbReference>
<evidence type="ECO:0000313" key="2">
    <source>
        <dbReference type="Proteomes" id="UP000004259"/>
    </source>
</evidence>
<dbReference type="RefSeq" id="WP_002849287.1">
    <property type="nucleotide sequence ID" value="NZ_ADKM02000075.1"/>
</dbReference>
<organism evidence="1 2">
    <name type="scientific">Ruminococcus albus 8</name>
    <dbReference type="NCBI Taxonomy" id="246199"/>
    <lineage>
        <taxon>Bacteria</taxon>
        <taxon>Bacillati</taxon>
        <taxon>Bacillota</taxon>
        <taxon>Clostridia</taxon>
        <taxon>Eubacteriales</taxon>
        <taxon>Oscillospiraceae</taxon>
        <taxon>Ruminococcus</taxon>
    </lineage>
</organism>
<evidence type="ECO:0000313" key="1">
    <source>
        <dbReference type="EMBL" id="EGC03151.1"/>
    </source>
</evidence>
<comment type="caution">
    <text evidence="1">The sequence shown here is derived from an EMBL/GenBank/DDBJ whole genome shotgun (WGS) entry which is preliminary data.</text>
</comment>
<protein>
    <submittedName>
        <fullName evidence="1">Conserved domain protein</fullName>
    </submittedName>
</protein>
<reference evidence="1 2" key="1">
    <citation type="submission" date="2011-02" db="EMBL/GenBank/DDBJ databases">
        <authorList>
            <person name="Nelson K.E."/>
            <person name="Sutton G."/>
            <person name="Torralba M."/>
            <person name="Durkin S."/>
            <person name="Harkins D."/>
            <person name="Montgomery R."/>
            <person name="Ziemer C."/>
            <person name="Klaassens E."/>
            <person name="Ocuiv P."/>
            <person name="Morrison M."/>
        </authorList>
    </citation>
    <scope>NUCLEOTIDE SEQUENCE [LARGE SCALE GENOMIC DNA]</scope>
    <source>
        <strain evidence="1 2">8</strain>
    </source>
</reference>
<dbReference type="STRING" id="246199.CUS_6754"/>
<gene>
    <name evidence="1" type="ORF">CUS_6754</name>
</gene>
<accession>E9SBT9</accession>
<dbReference type="AlphaFoldDB" id="E9SBT9"/>
<dbReference type="Gene3D" id="3.30.110.170">
    <property type="entry name" value="Protein of unknown function (DUF541), domain 1"/>
    <property type="match status" value="1"/>
</dbReference>
<keyword evidence="2" id="KW-1185">Reference proteome</keyword>
<name>E9SBT9_RUMAL</name>
<dbReference type="OrthoDB" id="9831891at2"/>
<dbReference type="InterPro" id="IPR007497">
    <property type="entry name" value="SIMPL/DUF541"/>
</dbReference>
<sequence>MSTIKVKGEASSEYTVDCFKITFSVSAVLKTSGEAVEMGKKRTEQLLQAMNDELGIKPEDLVFNDERVSHSAYQKEEYSYHKSMVLRICSDLKVVEKIAELMGNMSDIGYNIESELSDEDEKAKIVLKSAIEDSRHKAELIASALGKKLVGAEEVNYEYTSDRSQFSAEPYRGGASPVMENLASRLKNPVKTIKKSVDIIWNVE</sequence>
<proteinExistence type="predicted"/>